<dbReference type="PANTHER" id="PTHR43268">
    <property type="entry name" value="THIOSULFATE SULFURTRANSFERASE/RHODANESE-LIKE DOMAIN-CONTAINING PROTEIN 2"/>
    <property type="match status" value="1"/>
</dbReference>
<dbReference type="InterPro" id="IPR029058">
    <property type="entry name" value="AB_hydrolase_fold"/>
</dbReference>
<accession>A0AAQ3KCP1</accession>
<feature type="domain" description="Serine hydrolase" evidence="1">
    <location>
        <begin position="12"/>
        <end position="141"/>
    </location>
</feature>
<dbReference type="SUPFAM" id="SSF53474">
    <property type="entry name" value="alpha/beta-Hydrolases"/>
    <property type="match status" value="1"/>
</dbReference>
<dbReference type="InterPro" id="IPR020936">
    <property type="entry name" value="TrhO"/>
</dbReference>
<organism evidence="2 3">
    <name type="scientific">Canna indica</name>
    <name type="common">Indian-shot</name>
    <dbReference type="NCBI Taxonomy" id="4628"/>
    <lineage>
        <taxon>Eukaryota</taxon>
        <taxon>Viridiplantae</taxon>
        <taxon>Streptophyta</taxon>
        <taxon>Embryophyta</taxon>
        <taxon>Tracheophyta</taxon>
        <taxon>Spermatophyta</taxon>
        <taxon>Magnoliopsida</taxon>
        <taxon>Liliopsida</taxon>
        <taxon>Zingiberales</taxon>
        <taxon>Cannaceae</taxon>
        <taxon>Canna</taxon>
    </lineage>
</organism>
<dbReference type="Proteomes" id="UP001327560">
    <property type="component" value="Chromosome 4"/>
</dbReference>
<dbReference type="EMBL" id="CP136893">
    <property type="protein sequence ID" value="WOL03251.1"/>
    <property type="molecule type" value="Genomic_DNA"/>
</dbReference>
<evidence type="ECO:0000313" key="2">
    <source>
        <dbReference type="EMBL" id="WOL03251.1"/>
    </source>
</evidence>
<dbReference type="Pfam" id="PF03959">
    <property type="entry name" value="FSH1"/>
    <property type="match status" value="1"/>
</dbReference>
<keyword evidence="3" id="KW-1185">Reference proteome</keyword>
<evidence type="ECO:0000259" key="1">
    <source>
        <dbReference type="Pfam" id="PF03959"/>
    </source>
</evidence>
<dbReference type="Gene3D" id="3.40.50.1820">
    <property type="entry name" value="alpha/beta hydrolase"/>
    <property type="match status" value="1"/>
</dbReference>
<reference evidence="2 3" key="1">
    <citation type="submission" date="2023-10" db="EMBL/GenBank/DDBJ databases">
        <title>Chromosome-scale genome assembly provides insights into flower coloration mechanisms of Canna indica.</title>
        <authorList>
            <person name="Li C."/>
        </authorList>
    </citation>
    <scope>NUCLEOTIDE SEQUENCE [LARGE SCALE GENOMIC DNA]</scope>
    <source>
        <tissue evidence="2">Flower</tissue>
    </source>
</reference>
<evidence type="ECO:0000313" key="3">
    <source>
        <dbReference type="Proteomes" id="UP001327560"/>
    </source>
</evidence>
<protein>
    <submittedName>
        <fullName evidence="2">Rhodanese-like domain-containing protein 6 isoform X3</fullName>
    </submittedName>
</protein>
<gene>
    <name evidence="2" type="ORF">Cni_G11971</name>
</gene>
<proteinExistence type="predicted"/>
<dbReference type="PANTHER" id="PTHR43268:SF6">
    <property type="entry name" value="THIOSULFATE SULFURTRANSFERASE_RHODANESE-LIKE DOMAIN-CONTAINING PROTEIN 2"/>
    <property type="match status" value="1"/>
</dbReference>
<name>A0AAQ3KCP1_9LILI</name>
<dbReference type="InterPro" id="IPR005645">
    <property type="entry name" value="FSH-like_dom"/>
</dbReference>
<dbReference type="AlphaFoldDB" id="A0AAQ3KCP1"/>
<sequence length="149" mass="16873">MADAPFDPLQYQQQTYGFEASYEYLEDVILHMGPFDGVLGFSQGAAMTALFCQQQQRSRSVVDFRFVILCSGFVAHPRESSDELIRCPSLHCFGRSQGQDRQIANQASSELADMFDKGCSVIIEHEMGHIIPTRPPYIDQIKGFLQRFL</sequence>